<dbReference type="OrthoDB" id="154490at2"/>
<dbReference type="AlphaFoldDB" id="A0A318QKC3"/>
<evidence type="ECO:0000313" key="2">
    <source>
        <dbReference type="EMBL" id="PYD79505.1"/>
    </source>
</evidence>
<dbReference type="Pfam" id="PF01728">
    <property type="entry name" value="FtsJ"/>
    <property type="match status" value="1"/>
</dbReference>
<dbReference type="PANTHER" id="PTHR37524">
    <property type="entry name" value="RIBOSOMAL RNA LARGE SUBUNIT METHYLTRANSFERASE M"/>
    <property type="match status" value="1"/>
</dbReference>
<evidence type="ECO:0000313" key="3">
    <source>
        <dbReference type="Proteomes" id="UP000247814"/>
    </source>
</evidence>
<proteinExistence type="predicted"/>
<dbReference type="GO" id="GO:0008168">
    <property type="term" value="F:methyltransferase activity"/>
    <property type="evidence" value="ECO:0007669"/>
    <property type="project" value="InterPro"/>
</dbReference>
<feature type="domain" description="Ribosomal RNA methyltransferase FtsJ" evidence="1">
    <location>
        <begin position="163"/>
        <end position="250"/>
    </location>
</feature>
<evidence type="ECO:0000259" key="1">
    <source>
        <dbReference type="Pfam" id="PF01728"/>
    </source>
</evidence>
<dbReference type="Gene3D" id="3.40.50.150">
    <property type="entry name" value="Vaccinia Virus protein VP39"/>
    <property type="match status" value="1"/>
</dbReference>
<dbReference type="PANTHER" id="PTHR37524:SF2">
    <property type="entry name" value="RIBOSOMAL RNA METHYLTRANSFERASE FTSJ DOMAIN-CONTAINING PROTEIN"/>
    <property type="match status" value="1"/>
</dbReference>
<gene>
    <name evidence="2" type="ORF">CFR77_07180</name>
</gene>
<accession>A0A318QKC3</accession>
<name>A0A318QKC3_9PROT</name>
<sequence length="318" mass="34846">MNTQPELHTQPAWPVRSAYLAAPGFEDVLEQELARKGAGELCWHGRLALSARPPVASLWAIDIWDTPQLHAVPSIKGAARIMRGLQRNWAGYAPVLHRRSALITDALPPVRPRPVSFPATPPDAHLGGWTLLAPDQLLLSPTKSSPFINGEVAFVENRTDPPSRAYLKLWEALFRLGRWPVAGETCIDLGACPGGWTWVAASQGAHVTAIDRAPLDESVAALPNVTCRYESAFGLDPAACAPVDWLFSDIIAYPTRLLALAQRWIASGRAARIVMTIKFQGETDHDTADAFAAIPGGRVLHLWHNKHELTFFWERCGA</sequence>
<dbReference type="InterPro" id="IPR002877">
    <property type="entry name" value="RNA_MeTrfase_FtsJ_dom"/>
</dbReference>
<dbReference type="Proteomes" id="UP000247814">
    <property type="component" value="Unassembled WGS sequence"/>
</dbReference>
<dbReference type="SUPFAM" id="SSF53335">
    <property type="entry name" value="S-adenosyl-L-methionine-dependent methyltransferases"/>
    <property type="match status" value="1"/>
</dbReference>
<protein>
    <recommendedName>
        <fullName evidence="1">Ribosomal RNA methyltransferase FtsJ domain-containing protein</fullName>
    </recommendedName>
</protein>
<dbReference type="GO" id="GO:0032259">
    <property type="term" value="P:methylation"/>
    <property type="evidence" value="ECO:0007669"/>
    <property type="project" value="InterPro"/>
</dbReference>
<dbReference type="InterPro" id="IPR029063">
    <property type="entry name" value="SAM-dependent_MTases_sf"/>
</dbReference>
<dbReference type="RefSeq" id="WP_110568884.1">
    <property type="nucleotide sequence ID" value="NZ_CP137147.1"/>
</dbReference>
<reference evidence="2 3" key="1">
    <citation type="submission" date="2017-07" db="EMBL/GenBank/DDBJ databases">
        <title>A draft genome sequence of Komagataeibacter sucrofermentans LMG 18788.</title>
        <authorList>
            <person name="Skraban J."/>
            <person name="Cleenwerck I."/>
            <person name="Vandamme P."/>
            <person name="Trcek J."/>
        </authorList>
    </citation>
    <scope>NUCLEOTIDE SEQUENCE [LARGE SCALE GENOMIC DNA]</scope>
    <source>
        <strain evidence="2 3">LMG 18788</strain>
    </source>
</reference>
<dbReference type="EMBL" id="NKUA01000007">
    <property type="protein sequence ID" value="PYD79505.1"/>
    <property type="molecule type" value="Genomic_DNA"/>
</dbReference>
<comment type="caution">
    <text evidence="2">The sequence shown here is derived from an EMBL/GenBank/DDBJ whole genome shotgun (WGS) entry which is preliminary data.</text>
</comment>
<organism evidence="2 3">
    <name type="scientific">Komagataeibacter sucrofermentans</name>
    <dbReference type="NCBI Taxonomy" id="1053551"/>
    <lineage>
        <taxon>Bacteria</taxon>
        <taxon>Pseudomonadati</taxon>
        <taxon>Pseudomonadota</taxon>
        <taxon>Alphaproteobacteria</taxon>
        <taxon>Acetobacterales</taxon>
        <taxon>Acetobacteraceae</taxon>
        <taxon>Komagataeibacter</taxon>
    </lineage>
</organism>
<keyword evidence="3" id="KW-1185">Reference proteome</keyword>